<evidence type="ECO:0000256" key="4">
    <source>
        <dbReference type="ARBA" id="ARBA00022989"/>
    </source>
</evidence>
<feature type="domain" description="G-protein coupled receptors family 2 profile 2" evidence="11">
    <location>
        <begin position="638"/>
        <end position="896"/>
    </location>
</feature>
<dbReference type="GO" id="GO:0007166">
    <property type="term" value="P:cell surface receptor signaling pathway"/>
    <property type="evidence" value="ECO:0007669"/>
    <property type="project" value="InterPro"/>
</dbReference>
<dbReference type="SMART" id="SM00303">
    <property type="entry name" value="GPS"/>
    <property type="match status" value="1"/>
</dbReference>
<dbReference type="FunFam" id="1.20.1070.10:FF:000058">
    <property type="entry name" value="Adhesion G protein-coupled receptor F5"/>
    <property type="match status" value="1"/>
</dbReference>
<sequence>MKACVVETLGFLETSSYTAELKSKDGQLNHLRQKRASSSYTLEYIVVVEINVSEVILIQQLQAIGLGSISQLDNTTKISTVNVTTVCQLNNTGYQCRCENQYYWPCDKCMQYGQCNGTTKSSCYCINGVPNDGQFCQPLTGISSDTCPTSPPSTETTKYMSLSLDEKFDIALSNKKSVKYNKYKATIEDAIDKSYRNLTGYIPGSVVVLGFRPGSIIVDFTINTTTNTLDFKFANSELSQILTANGFKVDKNPVVYSEEYNLTQNTGIIYPLQDMQLSCALPTSALGTLQWRVDGADPSLNPKKYNILNNNRTLIVISVSADDSGIYQCIAETNSLKNIQWQRIVIQPFPNIQVDPDKVYKCDNLSIPLKCCAQGNYTIEWTEDSLSPLTPPENNAENISTVPVNLLKVVDLLSTIAKFSKTNAVAVDQNTMQDFLKTVEVITSETAQETWNSFNNENINMNAISVLLQSIESIGSSLSNDSFSITTSNIQLERNFTNLTEMFNTNSTTQVSIAETSGTFLVTVIVFSALNSVLPGRNAAYNNASKTQSSINGDLVVIEGHSTINKVSLYFEVKNKSLGNPQCVFWNFSLLNGIGAWDSTGCEIKQLTNQAERLTCECNHTTSFSILMSPFSLDNDTLAYITYIGVGISIGSLVLCLIIEGLIWKSMSKNDISYMRHISTINIALSLLVADICFIIGAAIGTKGQKTPVGPCSTVTFFIHFFYLALFFWMLLSALLLLYRIVIVFSRLSRTMMVTIAFGVGYGAPLIIAVITVAATSGNGGYIQEENTCWLNWYKTKAILAFVIPALAIVVINLLVLIILVYKILNSGISATTKRDEKDALVVIARCVAILTPFFGLTWGFGIGTMVSPAFGIHVVFAILNSLQGFFILVLGTLLDKKIFGVLLGRWRQRNMSSNHSGNIVGGKSSSNRRGYYHVFPRRYGYNISTAASSSNVPSSNTETFKFTEK</sequence>
<dbReference type="InterPro" id="IPR000832">
    <property type="entry name" value="GPCR_2_secretin-like"/>
</dbReference>
<dbReference type="InterPro" id="IPR000203">
    <property type="entry name" value="GPS"/>
</dbReference>
<dbReference type="Gene3D" id="1.20.1070.10">
    <property type="entry name" value="Rhodopsin 7-helix transmembrane proteins"/>
    <property type="match status" value="1"/>
</dbReference>
<dbReference type="InterPro" id="IPR007110">
    <property type="entry name" value="Ig-like_dom"/>
</dbReference>
<feature type="domain" description="GAIN-B" evidence="10">
    <location>
        <begin position="481"/>
        <end position="634"/>
    </location>
</feature>
<dbReference type="InterPro" id="IPR057244">
    <property type="entry name" value="GAIN_B"/>
</dbReference>
<evidence type="ECO:0000259" key="10">
    <source>
        <dbReference type="PROSITE" id="PS50221"/>
    </source>
</evidence>
<dbReference type="PANTHER" id="PTHR45813">
    <property type="entry name" value="IG-LIKE DOMAIN-CONTAINING PROTEIN"/>
    <property type="match status" value="1"/>
</dbReference>
<feature type="transmembrane region" description="Helical" evidence="8">
    <location>
        <begin position="721"/>
        <end position="742"/>
    </location>
</feature>
<evidence type="ECO:0000256" key="6">
    <source>
        <dbReference type="ARBA" id="ARBA00023157"/>
    </source>
</evidence>
<dbReference type="SUPFAM" id="SSF48726">
    <property type="entry name" value="Immunoglobulin"/>
    <property type="match status" value="1"/>
</dbReference>
<proteinExistence type="inferred from homology"/>
<dbReference type="GO" id="GO:0004930">
    <property type="term" value="F:G protein-coupled receptor activity"/>
    <property type="evidence" value="ECO:0007669"/>
    <property type="project" value="InterPro"/>
</dbReference>
<evidence type="ECO:0000256" key="5">
    <source>
        <dbReference type="ARBA" id="ARBA00023136"/>
    </source>
</evidence>
<dbReference type="SUPFAM" id="SSF82671">
    <property type="entry name" value="SEA domain"/>
    <property type="match status" value="1"/>
</dbReference>
<dbReference type="AlphaFoldDB" id="A0AA88P2U6"/>
<dbReference type="SUPFAM" id="SSF81321">
    <property type="entry name" value="Family A G protein-coupled receptor-like"/>
    <property type="match status" value="1"/>
</dbReference>
<evidence type="ECO:0000256" key="7">
    <source>
        <dbReference type="ARBA" id="ARBA00023180"/>
    </source>
</evidence>
<keyword evidence="6" id="KW-1015">Disulfide bond</keyword>
<comment type="subcellular location">
    <subcellularLocation>
        <location evidence="1">Membrane</location>
        <topology evidence="1">Multi-pass membrane protein</topology>
    </subcellularLocation>
</comment>
<dbReference type="Pfam" id="PF01825">
    <property type="entry name" value="GPS"/>
    <property type="match status" value="1"/>
</dbReference>
<dbReference type="InterPro" id="IPR036364">
    <property type="entry name" value="SEA_dom_sf"/>
</dbReference>
<dbReference type="Proteomes" id="UP001187315">
    <property type="component" value="Unassembled WGS sequence"/>
</dbReference>
<feature type="domain" description="SEA" evidence="9">
    <location>
        <begin position="152"/>
        <end position="261"/>
    </location>
</feature>
<dbReference type="Pfam" id="PF25387">
    <property type="entry name" value="ADGRF3_N"/>
    <property type="match status" value="1"/>
</dbReference>
<dbReference type="PROSITE" id="PS50261">
    <property type="entry name" value="G_PROTEIN_RECEP_F2_4"/>
    <property type="match status" value="1"/>
</dbReference>
<dbReference type="InterPro" id="IPR057400">
    <property type="entry name" value="ADGRF3/5_N"/>
</dbReference>
<feature type="transmembrane region" description="Helical" evidence="8">
    <location>
        <begin position="754"/>
        <end position="778"/>
    </location>
</feature>
<name>A0AA88P2U6_TACVA</name>
<feature type="transmembrane region" description="Helical" evidence="8">
    <location>
        <begin position="638"/>
        <end position="659"/>
    </location>
</feature>
<accession>A0AA88P2U6</accession>
<evidence type="ECO:0000259" key="11">
    <source>
        <dbReference type="PROSITE" id="PS50261"/>
    </source>
</evidence>
<organism evidence="13 14">
    <name type="scientific">Tachysurus vachellii</name>
    <name type="common">Darkbarbel catfish</name>
    <name type="synonym">Pelteobagrus vachellii</name>
    <dbReference type="NCBI Taxonomy" id="175792"/>
    <lineage>
        <taxon>Eukaryota</taxon>
        <taxon>Metazoa</taxon>
        <taxon>Chordata</taxon>
        <taxon>Craniata</taxon>
        <taxon>Vertebrata</taxon>
        <taxon>Euteleostomi</taxon>
        <taxon>Actinopterygii</taxon>
        <taxon>Neopterygii</taxon>
        <taxon>Teleostei</taxon>
        <taxon>Ostariophysi</taxon>
        <taxon>Siluriformes</taxon>
        <taxon>Bagridae</taxon>
        <taxon>Tachysurus</taxon>
    </lineage>
</organism>
<dbReference type="GO" id="GO:0007189">
    <property type="term" value="P:adenylate cyclase-activating G protein-coupled receptor signaling pathway"/>
    <property type="evidence" value="ECO:0007669"/>
    <property type="project" value="TreeGrafter"/>
</dbReference>
<dbReference type="PANTHER" id="PTHR45813:SF4">
    <property type="entry name" value="ADHESION G PROTEIN-COUPLED RECEPTOR F5"/>
    <property type="match status" value="1"/>
</dbReference>
<dbReference type="InterPro" id="IPR000082">
    <property type="entry name" value="SEA_dom"/>
</dbReference>
<feature type="transmembrane region" description="Helical" evidence="8">
    <location>
        <begin position="843"/>
        <end position="865"/>
    </location>
</feature>
<dbReference type="InterPro" id="IPR036179">
    <property type="entry name" value="Ig-like_dom_sf"/>
</dbReference>
<comment type="caution">
    <text evidence="13">The sequence shown here is derived from an EMBL/GenBank/DDBJ whole genome shotgun (WGS) entry which is preliminary data.</text>
</comment>
<dbReference type="Gene3D" id="2.60.40.10">
    <property type="entry name" value="Immunoglobulins"/>
    <property type="match status" value="1"/>
</dbReference>
<evidence type="ECO:0000256" key="3">
    <source>
        <dbReference type="ARBA" id="ARBA00022692"/>
    </source>
</evidence>
<feature type="transmembrane region" description="Helical" evidence="8">
    <location>
        <begin position="798"/>
        <end position="822"/>
    </location>
</feature>
<dbReference type="InterPro" id="IPR017981">
    <property type="entry name" value="GPCR_2-like_7TM"/>
</dbReference>
<keyword evidence="14" id="KW-1185">Reference proteome</keyword>
<keyword evidence="5 8" id="KW-0472">Membrane</keyword>
<evidence type="ECO:0000313" key="14">
    <source>
        <dbReference type="Proteomes" id="UP001187315"/>
    </source>
</evidence>
<dbReference type="PRINTS" id="PR00249">
    <property type="entry name" value="GPCRSECRETIN"/>
</dbReference>
<feature type="transmembrane region" description="Helical" evidence="8">
    <location>
        <begin position="680"/>
        <end position="701"/>
    </location>
</feature>
<dbReference type="PROSITE" id="PS50835">
    <property type="entry name" value="IG_LIKE"/>
    <property type="match status" value="1"/>
</dbReference>
<feature type="domain" description="Ig-like" evidence="12">
    <location>
        <begin position="253"/>
        <end position="340"/>
    </location>
</feature>
<protein>
    <recommendedName>
        <fullName evidence="15">Adhesion G protein-coupled receptor F5</fullName>
    </recommendedName>
</protein>
<reference evidence="13" key="1">
    <citation type="submission" date="2023-08" db="EMBL/GenBank/DDBJ databases">
        <title>Pelteobagrus vachellii genome.</title>
        <authorList>
            <person name="Liu H."/>
        </authorList>
    </citation>
    <scope>NUCLEOTIDE SEQUENCE</scope>
    <source>
        <strain evidence="13">PRFRI_2022a</strain>
        <tissue evidence="13">Muscle</tissue>
    </source>
</reference>
<evidence type="ECO:0000259" key="9">
    <source>
        <dbReference type="PROSITE" id="PS50024"/>
    </source>
</evidence>
<gene>
    <name evidence="13" type="ORF">Q7C36_002963</name>
</gene>
<dbReference type="Gene3D" id="2.60.220.50">
    <property type="match status" value="1"/>
</dbReference>
<keyword evidence="4 8" id="KW-1133">Transmembrane helix</keyword>
<dbReference type="InterPro" id="IPR051587">
    <property type="entry name" value="Adhesion_GPCR"/>
</dbReference>
<dbReference type="PROSITE" id="PS50221">
    <property type="entry name" value="GAIN_B"/>
    <property type="match status" value="1"/>
</dbReference>
<keyword evidence="7" id="KW-0325">Glycoprotein</keyword>
<feature type="transmembrane region" description="Helical" evidence="8">
    <location>
        <begin position="871"/>
        <end position="895"/>
    </location>
</feature>
<dbReference type="EMBL" id="JAVHJS010000003">
    <property type="protein sequence ID" value="KAK2863809.1"/>
    <property type="molecule type" value="Genomic_DNA"/>
</dbReference>
<dbReference type="PROSITE" id="PS50024">
    <property type="entry name" value="SEA"/>
    <property type="match status" value="1"/>
</dbReference>
<dbReference type="Pfam" id="PF01390">
    <property type="entry name" value="SEA"/>
    <property type="match status" value="1"/>
</dbReference>
<evidence type="ECO:0000256" key="2">
    <source>
        <dbReference type="ARBA" id="ARBA00007343"/>
    </source>
</evidence>
<evidence type="ECO:0000313" key="13">
    <source>
        <dbReference type="EMBL" id="KAK2863809.1"/>
    </source>
</evidence>
<keyword evidence="3 8" id="KW-0812">Transmembrane</keyword>
<dbReference type="Pfam" id="PF00002">
    <property type="entry name" value="7tm_2"/>
    <property type="match status" value="1"/>
</dbReference>
<dbReference type="GO" id="GO:0016020">
    <property type="term" value="C:membrane"/>
    <property type="evidence" value="ECO:0007669"/>
    <property type="project" value="UniProtKB-SubCell"/>
</dbReference>
<evidence type="ECO:0008006" key="15">
    <source>
        <dbReference type="Google" id="ProtNLM"/>
    </source>
</evidence>
<evidence type="ECO:0000256" key="1">
    <source>
        <dbReference type="ARBA" id="ARBA00004141"/>
    </source>
</evidence>
<evidence type="ECO:0000259" key="12">
    <source>
        <dbReference type="PROSITE" id="PS50835"/>
    </source>
</evidence>
<dbReference type="InterPro" id="IPR046338">
    <property type="entry name" value="GAIN_dom_sf"/>
</dbReference>
<comment type="similarity">
    <text evidence="2">Belongs to the G-protein coupled receptor 2 family. Adhesion G-protein coupled receptor (ADGR) subfamily.</text>
</comment>
<dbReference type="InterPro" id="IPR013783">
    <property type="entry name" value="Ig-like_fold"/>
</dbReference>
<evidence type="ECO:0000256" key="8">
    <source>
        <dbReference type="SAM" id="Phobius"/>
    </source>
</evidence>